<dbReference type="Gene3D" id="1.10.4100.10">
    <property type="entry name" value="2-methylcitrate dehydratase PrpD"/>
    <property type="match status" value="1"/>
</dbReference>
<keyword evidence="4" id="KW-1185">Reference proteome</keyword>
<dbReference type="Pfam" id="PF03972">
    <property type="entry name" value="MmgE_PrpD_N"/>
    <property type="match status" value="1"/>
</dbReference>
<dbReference type="SUPFAM" id="SSF103378">
    <property type="entry name" value="2-methylcitrate dehydratase PrpD"/>
    <property type="match status" value="1"/>
</dbReference>
<sequence>MTTETGRVSGRATRKATRQLVERCHELASAPLPPEVVRRARHCVLDHLACALVGARLDHVRPNFLAMAPLAGQPEATTADGQMRSAFCAAYLNGESANALDYDDTLVGHPGAPVVAAALAAAERAGATLDDLVKGVVVGYEAHWLLGRAAQPSSSRAGKVRAVGLFDAVAASLAAAAVTDASARRLGRVLGLAGTQSCVPYVAKWYERPVPSVKNNLGWSAASAVLAVDLADSGAVGLPDLLDGPAGFWLMAGSDRWRWDGTLAETTEPAVMRAGFKRFPACWHVQQYLVALQSVLRRADEGRSVRHIRIDGPLDLQKFAEPRISGPADVAFSIRTLSALLAGGVEPGPAWVRPDLVASASAPAGQVSVSRTRHRAVTVTFDDARVQHRTVPRSDSARPHPFGLTESEVRAKFDRLVSPLLGADSARALRGSVIDSDGSLPLSRLTEAMRR</sequence>
<dbReference type="Gene3D" id="3.30.1330.120">
    <property type="entry name" value="2-methylcitrate dehydratase PrpD"/>
    <property type="match status" value="1"/>
</dbReference>
<proteinExistence type="inferred from homology"/>
<dbReference type="PANTHER" id="PTHR16943">
    <property type="entry name" value="2-METHYLCITRATE DEHYDRATASE-RELATED"/>
    <property type="match status" value="1"/>
</dbReference>
<reference evidence="3" key="2">
    <citation type="journal article" date="2023" name="Int. J. Syst. Evol. Microbiol.">
        <title>Streptomyces marispadix sp. nov., isolated from marine beach sediment of the Northern Coast of Portugal.</title>
        <authorList>
            <person name="dos Santos J.D.N."/>
            <person name="Vitorino I.R."/>
            <person name="Kallscheuer N."/>
            <person name="Srivastava A."/>
            <person name="Krautwurst S."/>
            <person name="Marz M."/>
            <person name="Jogler C."/>
            <person name="Lobo Da Cunha A."/>
            <person name="Catita J."/>
            <person name="Goncalves H."/>
            <person name="Gonzalez I."/>
            <person name="Reyes F."/>
            <person name="Lage O.M."/>
        </authorList>
    </citation>
    <scope>NUCLEOTIDE SEQUENCE</scope>
    <source>
        <strain evidence="3">M600PL45_2</strain>
    </source>
</reference>
<protein>
    <submittedName>
        <fullName evidence="3">MmgE/PrpD family protein</fullName>
    </submittedName>
</protein>
<dbReference type="InterPro" id="IPR042188">
    <property type="entry name" value="MmgE/PrpD_sf_2"/>
</dbReference>
<comment type="caution">
    <text evidence="3">The sequence shown here is derived from an EMBL/GenBank/DDBJ whole genome shotgun (WGS) entry which is preliminary data.</text>
</comment>
<comment type="similarity">
    <text evidence="1">Belongs to the PrpD family.</text>
</comment>
<dbReference type="InterPro" id="IPR036148">
    <property type="entry name" value="MmgE/PrpD_sf"/>
</dbReference>
<gene>
    <name evidence="3" type="ORF">MMA15_26420</name>
</gene>
<dbReference type="EMBL" id="JAKWJU010000002">
    <property type="protein sequence ID" value="MCH6163806.1"/>
    <property type="molecule type" value="Genomic_DNA"/>
</dbReference>
<evidence type="ECO:0000256" key="1">
    <source>
        <dbReference type="ARBA" id="ARBA00006174"/>
    </source>
</evidence>
<dbReference type="InterPro" id="IPR005656">
    <property type="entry name" value="MmgE_PrpD"/>
</dbReference>
<dbReference type="Proteomes" id="UP001166784">
    <property type="component" value="Unassembled WGS sequence"/>
</dbReference>
<dbReference type="PANTHER" id="PTHR16943:SF8">
    <property type="entry name" value="2-METHYLCITRATE DEHYDRATASE"/>
    <property type="match status" value="1"/>
</dbReference>
<dbReference type="InterPro" id="IPR042183">
    <property type="entry name" value="MmgE/PrpD_sf_1"/>
</dbReference>
<evidence type="ECO:0000313" key="3">
    <source>
        <dbReference type="EMBL" id="MCH6163806.1"/>
    </source>
</evidence>
<feature type="domain" description="MmgE/PrpD N-terminal" evidence="2">
    <location>
        <begin position="18"/>
        <end position="250"/>
    </location>
</feature>
<accession>A0ABS9T679</accession>
<evidence type="ECO:0000313" key="4">
    <source>
        <dbReference type="Proteomes" id="UP001166784"/>
    </source>
</evidence>
<name>A0ABS9T679_9ACTN</name>
<dbReference type="RefSeq" id="WP_241062671.1">
    <property type="nucleotide sequence ID" value="NZ_JAKWJU010000002.1"/>
</dbReference>
<dbReference type="InterPro" id="IPR045336">
    <property type="entry name" value="MmgE_PrpD_N"/>
</dbReference>
<evidence type="ECO:0000259" key="2">
    <source>
        <dbReference type="Pfam" id="PF03972"/>
    </source>
</evidence>
<organism evidence="3 4">
    <name type="scientific">Streptomyces marispadix</name>
    <dbReference type="NCBI Taxonomy" id="2922868"/>
    <lineage>
        <taxon>Bacteria</taxon>
        <taxon>Bacillati</taxon>
        <taxon>Actinomycetota</taxon>
        <taxon>Actinomycetes</taxon>
        <taxon>Kitasatosporales</taxon>
        <taxon>Streptomycetaceae</taxon>
        <taxon>Streptomyces</taxon>
    </lineage>
</organism>
<reference evidence="3" key="1">
    <citation type="submission" date="2022-03" db="EMBL/GenBank/DDBJ databases">
        <authorList>
            <person name="Santos J.D.N."/>
            <person name="Kallscheuer N."/>
            <person name="Jogler C."/>
            <person name="Lage O.M."/>
        </authorList>
    </citation>
    <scope>NUCLEOTIDE SEQUENCE</scope>
    <source>
        <strain evidence="3">M600PL45_2</strain>
    </source>
</reference>